<dbReference type="Gene3D" id="3.40.50.150">
    <property type="entry name" value="Vaccinia Virus protein VP39"/>
    <property type="match status" value="1"/>
</dbReference>
<dbReference type="EMBL" id="AYSA01000134">
    <property type="protein sequence ID" value="ESZ96561.1"/>
    <property type="molecule type" value="Genomic_DNA"/>
</dbReference>
<reference evidence="5 6" key="1">
    <citation type="journal article" date="2014" name="Genome Announc.">
        <title>Draft genome sequence of Sclerotinia borealis, a psychrophilic plant pathogenic fungus.</title>
        <authorList>
            <person name="Mardanov A.V."/>
            <person name="Beletsky A.V."/>
            <person name="Kadnikov V.V."/>
            <person name="Ignatov A.N."/>
            <person name="Ravin N.V."/>
        </authorList>
    </citation>
    <scope>NUCLEOTIDE SEQUENCE [LARGE SCALE GENOMIC DNA]</scope>
    <source>
        <strain evidence="6">F-4157</strain>
    </source>
</reference>
<comment type="caution">
    <text evidence="5">The sequence shown here is derived from an EMBL/GenBank/DDBJ whole genome shotgun (WGS) entry which is preliminary data.</text>
</comment>
<dbReference type="GO" id="GO:0008168">
    <property type="term" value="F:methyltransferase activity"/>
    <property type="evidence" value="ECO:0007669"/>
    <property type="project" value="UniProtKB-KW"/>
</dbReference>
<evidence type="ECO:0000256" key="3">
    <source>
        <dbReference type="SAM" id="MobiDB-lite"/>
    </source>
</evidence>
<evidence type="ECO:0000313" key="5">
    <source>
        <dbReference type="EMBL" id="ESZ96561.1"/>
    </source>
</evidence>
<dbReference type="OrthoDB" id="540004at2759"/>
<evidence type="ECO:0000256" key="1">
    <source>
        <dbReference type="ARBA" id="ARBA00022603"/>
    </source>
</evidence>
<gene>
    <name evidence="5" type="ORF">SBOR_3063</name>
</gene>
<accession>W9CL26</accession>
<protein>
    <recommendedName>
        <fullName evidence="4">Methyltransferase domain-containing protein</fullName>
    </recommendedName>
</protein>
<dbReference type="AlphaFoldDB" id="W9CL26"/>
<keyword evidence="1" id="KW-0489">Methyltransferase</keyword>
<dbReference type="SUPFAM" id="SSF53335">
    <property type="entry name" value="S-adenosyl-L-methionine-dependent methyltransferases"/>
    <property type="match status" value="1"/>
</dbReference>
<dbReference type="GO" id="GO:0032259">
    <property type="term" value="P:methylation"/>
    <property type="evidence" value="ECO:0007669"/>
    <property type="project" value="UniProtKB-KW"/>
</dbReference>
<keyword evidence="6" id="KW-1185">Reference proteome</keyword>
<sequence length="272" mass="29337">MTTSPPANRSSSPQPTPLTPSISTPSSTPASLTPTSFPTIYTSISHTYETFFSQDPGLHTFLTSTITLLPPSSQILDLGSGTGRPVASTLSAAHHHVFGLDFSASMVAVSRDSVPSATFVVGDMRSFDVLSLLSSGETFDAVYSILSLFTLSRPELEVMGGKWKSWVKKGGLLCICTIAADDVCAKEGVEGEGEGEGNDTGLYDDDGLCVRGVKGRFMGHEVQTTLFSKEGWRWLLRSNGFEVVSERGDTYRPPVEADSDVEMHWFLVARRV</sequence>
<dbReference type="PANTHER" id="PTHR43861">
    <property type="entry name" value="TRANS-ACONITATE 2-METHYLTRANSFERASE-RELATED"/>
    <property type="match status" value="1"/>
</dbReference>
<dbReference type="STRING" id="1432307.W9CL26"/>
<dbReference type="CDD" id="cd02440">
    <property type="entry name" value="AdoMet_MTases"/>
    <property type="match status" value="1"/>
</dbReference>
<feature type="domain" description="Methyltransferase" evidence="4">
    <location>
        <begin position="75"/>
        <end position="171"/>
    </location>
</feature>
<feature type="region of interest" description="Disordered" evidence="3">
    <location>
        <begin position="1"/>
        <end position="32"/>
    </location>
</feature>
<feature type="compositionally biased region" description="Low complexity" evidence="3">
    <location>
        <begin position="19"/>
        <end position="32"/>
    </location>
</feature>
<dbReference type="HOGENOM" id="CLU_060397_0_0_1"/>
<evidence type="ECO:0000259" key="4">
    <source>
        <dbReference type="Pfam" id="PF13649"/>
    </source>
</evidence>
<evidence type="ECO:0000313" key="6">
    <source>
        <dbReference type="Proteomes" id="UP000019487"/>
    </source>
</evidence>
<dbReference type="Pfam" id="PF13649">
    <property type="entry name" value="Methyltransf_25"/>
    <property type="match status" value="1"/>
</dbReference>
<dbReference type="Proteomes" id="UP000019487">
    <property type="component" value="Unassembled WGS sequence"/>
</dbReference>
<organism evidence="5 6">
    <name type="scientific">Sclerotinia borealis (strain F-4128)</name>
    <dbReference type="NCBI Taxonomy" id="1432307"/>
    <lineage>
        <taxon>Eukaryota</taxon>
        <taxon>Fungi</taxon>
        <taxon>Dikarya</taxon>
        <taxon>Ascomycota</taxon>
        <taxon>Pezizomycotina</taxon>
        <taxon>Leotiomycetes</taxon>
        <taxon>Helotiales</taxon>
        <taxon>Sclerotiniaceae</taxon>
        <taxon>Sclerotinia</taxon>
    </lineage>
</organism>
<name>W9CL26_SCLBF</name>
<keyword evidence="2" id="KW-0808">Transferase</keyword>
<dbReference type="InterPro" id="IPR041698">
    <property type="entry name" value="Methyltransf_25"/>
</dbReference>
<proteinExistence type="predicted"/>
<evidence type="ECO:0000256" key="2">
    <source>
        <dbReference type="ARBA" id="ARBA00022679"/>
    </source>
</evidence>
<dbReference type="PANTHER" id="PTHR43861:SF1">
    <property type="entry name" value="TRANS-ACONITATE 2-METHYLTRANSFERASE"/>
    <property type="match status" value="1"/>
</dbReference>
<dbReference type="InterPro" id="IPR029063">
    <property type="entry name" value="SAM-dependent_MTases_sf"/>
</dbReference>